<dbReference type="STRING" id="1081102.A0A162KAX0"/>
<dbReference type="Proteomes" id="UP000076874">
    <property type="component" value="Unassembled WGS sequence"/>
</dbReference>
<name>A0A162KAX0_9HYPO</name>
<keyword evidence="2" id="KW-0812">Transmembrane</keyword>
<organism evidence="3 4">
    <name type="scientific">Niveomyces insectorum RCEF 264</name>
    <dbReference type="NCBI Taxonomy" id="1081102"/>
    <lineage>
        <taxon>Eukaryota</taxon>
        <taxon>Fungi</taxon>
        <taxon>Dikarya</taxon>
        <taxon>Ascomycota</taxon>
        <taxon>Pezizomycotina</taxon>
        <taxon>Sordariomycetes</taxon>
        <taxon>Hypocreomycetidae</taxon>
        <taxon>Hypocreales</taxon>
        <taxon>Cordycipitaceae</taxon>
        <taxon>Niveomyces</taxon>
    </lineage>
</organism>
<protein>
    <submittedName>
        <fullName evidence="3">Uncharacterized protein</fullName>
    </submittedName>
</protein>
<evidence type="ECO:0000313" key="3">
    <source>
        <dbReference type="EMBL" id="OAA65388.1"/>
    </source>
</evidence>
<accession>A0A162KAX0</accession>
<dbReference type="OrthoDB" id="5337208at2759"/>
<keyword evidence="4" id="KW-1185">Reference proteome</keyword>
<reference evidence="3 4" key="1">
    <citation type="journal article" date="2016" name="Genome Biol. Evol.">
        <title>Divergent and convergent evolution of fungal pathogenicity.</title>
        <authorList>
            <person name="Shang Y."/>
            <person name="Xiao G."/>
            <person name="Zheng P."/>
            <person name="Cen K."/>
            <person name="Zhan S."/>
            <person name="Wang C."/>
        </authorList>
    </citation>
    <scope>NUCLEOTIDE SEQUENCE [LARGE SCALE GENOMIC DNA]</scope>
    <source>
        <strain evidence="3 4">RCEF 264</strain>
    </source>
</reference>
<gene>
    <name evidence="3" type="ORF">SPI_02175</name>
</gene>
<feature type="transmembrane region" description="Helical" evidence="2">
    <location>
        <begin position="441"/>
        <end position="461"/>
    </location>
</feature>
<feature type="region of interest" description="Disordered" evidence="1">
    <location>
        <begin position="563"/>
        <end position="599"/>
    </location>
</feature>
<sequence length="599" mass="64182">MIVTTGPQLNGTWLTWKSFWYPDSQGPVWAYSVPNSVANQLNSAYSLMLDILTGQFWILVISTAIFLILRRKKVTHAVFKDMMPSLWNKNSDLFGAVTETTINMVTKNDNVQPSVRLWLTVLVVLALYAGQKALSILVAPKIILANAAPVDPTAIYIPSNAETGNSIVAARFVLNVPWALRALGTATAAIATLSAFVNVSQETVIGTWNGLGGPEDIKQVTYSYRVTGADMGLQRYPDLALTVNGSCFTEYSWYQGSGSLDDSPCINGDLYYWFGDPNDTFFASELAGPAPAATFVAGVPNLRGALPSSNATWAAIVSAVGKYSFTEGTDPWYRTETRSTNASTDIGAPYVVAPGRPALSCWEDNVWSYRGHRADVNSLGDLPGLDLSAGMQHVLRHYLSVPMVMEMSQYLGTSALVSGSSAIGAVIDAGANRFSTDLERLVVAAYVATTNVLTATTLYPYGASALVPNDVQSASGQVIDGVADFVVWTPEVAALNLVVVITIPVLLVAIYLCGVILLSATSLGKAKALGAVDLYFSLINAHPSAAIEFKPWNSAEWNLHHENEVPVPKPSPKAANAAEQKRIPDEPLVVNSESSMGKS</sequence>
<proteinExistence type="predicted"/>
<comment type="caution">
    <text evidence="3">The sequence shown here is derived from an EMBL/GenBank/DDBJ whole genome shotgun (WGS) entry which is preliminary data.</text>
</comment>
<feature type="transmembrane region" description="Helical" evidence="2">
    <location>
        <begin position="493"/>
        <end position="518"/>
    </location>
</feature>
<dbReference type="EMBL" id="AZHD01000003">
    <property type="protein sequence ID" value="OAA65388.1"/>
    <property type="molecule type" value="Genomic_DNA"/>
</dbReference>
<keyword evidence="2" id="KW-0472">Membrane</keyword>
<dbReference type="AlphaFoldDB" id="A0A162KAX0"/>
<feature type="transmembrane region" description="Helical" evidence="2">
    <location>
        <begin position="44"/>
        <end position="69"/>
    </location>
</feature>
<evidence type="ECO:0000313" key="4">
    <source>
        <dbReference type="Proteomes" id="UP000076874"/>
    </source>
</evidence>
<evidence type="ECO:0000256" key="1">
    <source>
        <dbReference type="SAM" id="MobiDB-lite"/>
    </source>
</evidence>
<evidence type="ECO:0000256" key="2">
    <source>
        <dbReference type="SAM" id="Phobius"/>
    </source>
</evidence>
<feature type="transmembrane region" description="Helical" evidence="2">
    <location>
        <begin position="117"/>
        <end position="139"/>
    </location>
</feature>
<keyword evidence="2" id="KW-1133">Transmembrane helix</keyword>